<gene>
    <name evidence="4" type="ORF">FC23_GL000456</name>
</gene>
<evidence type="ECO:0000259" key="3">
    <source>
        <dbReference type="PROSITE" id="PS50943"/>
    </source>
</evidence>
<dbReference type="STRING" id="1122152.GCA_000425905_01261"/>
<dbReference type="Pfam" id="PF01381">
    <property type="entry name" value="HTH_3"/>
    <property type="match status" value="1"/>
</dbReference>
<dbReference type="RefSeq" id="WP_027825210.1">
    <property type="nucleotide sequence ID" value="NZ_AUEI01000011.1"/>
</dbReference>
<accession>A0A0R1S5Z3</accession>
<comment type="caution">
    <text evidence="4">The sequence shown here is derived from an EMBL/GenBank/DDBJ whole genome shotgun (WGS) entry which is preliminary data.</text>
</comment>
<dbReference type="SUPFAM" id="SSF47413">
    <property type="entry name" value="lambda repressor-like DNA-binding domains"/>
    <property type="match status" value="1"/>
</dbReference>
<protein>
    <submittedName>
        <fullName evidence="4">Helix-turn-helix domain protein</fullName>
    </submittedName>
</protein>
<dbReference type="SMART" id="SM00530">
    <property type="entry name" value="HTH_XRE"/>
    <property type="match status" value="1"/>
</dbReference>
<keyword evidence="1" id="KW-0238">DNA-binding</keyword>
<name>A0A0R1S5Z3_9LACO</name>
<keyword evidence="2" id="KW-1133">Transmembrane helix</keyword>
<feature type="domain" description="HTH cro/C1-type" evidence="3">
    <location>
        <begin position="8"/>
        <end position="62"/>
    </location>
</feature>
<dbReference type="PANTHER" id="PTHR46558:SF13">
    <property type="entry name" value="HTH-TYPE TRANSCRIPTIONAL REGULATOR IMMR"/>
    <property type="match status" value="1"/>
</dbReference>
<dbReference type="CDD" id="cd00093">
    <property type="entry name" value="HTH_XRE"/>
    <property type="match status" value="1"/>
</dbReference>
<organism evidence="4 5">
    <name type="scientific">Lactobacillus psittaci DSM 15354</name>
    <dbReference type="NCBI Taxonomy" id="1122152"/>
    <lineage>
        <taxon>Bacteria</taxon>
        <taxon>Bacillati</taxon>
        <taxon>Bacillota</taxon>
        <taxon>Bacilli</taxon>
        <taxon>Lactobacillales</taxon>
        <taxon>Lactobacillaceae</taxon>
        <taxon>Lactobacillus</taxon>
    </lineage>
</organism>
<keyword evidence="2" id="KW-0472">Membrane</keyword>
<keyword evidence="2" id="KW-0812">Transmembrane</keyword>
<evidence type="ECO:0000313" key="4">
    <source>
        <dbReference type="EMBL" id="KRL61845.1"/>
    </source>
</evidence>
<evidence type="ECO:0000256" key="1">
    <source>
        <dbReference type="ARBA" id="ARBA00023125"/>
    </source>
</evidence>
<dbReference type="EMBL" id="AZFB01000017">
    <property type="protein sequence ID" value="KRL61845.1"/>
    <property type="molecule type" value="Genomic_DNA"/>
</dbReference>
<dbReference type="PATRIC" id="fig|1122152.4.peg.463"/>
<sequence length="136" mass="15614">MNNLNERLKNLREANNLSQEEVASRLKISRQSISKWELGDSMPDIEKLTELSKIYGVSLDYLVGNSKSESIKINEQILRKKRNALQVILWSACVAIVMLLIMFFEDGRAGVLLIFAIPVSAWINYYYQCQKSKLTN</sequence>
<keyword evidence="5" id="KW-1185">Reference proteome</keyword>
<dbReference type="PANTHER" id="PTHR46558">
    <property type="entry name" value="TRACRIPTIONAL REGULATORY PROTEIN-RELATED-RELATED"/>
    <property type="match status" value="1"/>
</dbReference>
<proteinExistence type="predicted"/>
<dbReference type="OrthoDB" id="9805856at2"/>
<dbReference type="Proteomes" id="UP000051931">
    <property type="component" value="Unassembled WGS sequence"/>
</dbReference>
<dbReference type="GO" id="GO:0003677">
    <property type="term" value="F:DNA binding"/>
    <property type="evidence" value="ECO:0007669"/>
    <property type="project" value="UniProtKB-KW"/>
</dbReference>
<feature type="transmembrane region" description="Helical" evidence="2">
    <location>
        <begin position="87"/>
        <end position="104"/>
    </location>
</feature>
<evidence type="ECO:0000313" key="5">
    <source>
        <dbReference type="Proteomes" id="UP000051931"/>
    </source>
</evidence>
<dbReference type="AlphaFoldDB" id="A0A0R1S5Z3"/>
<dbReference type="InterPro" id="IPR001387">
    <property type="entry name" value="Cro/C1-type_HTH"/>
</dbReference>
<dbReference type="eggNOG" id="COG1396">
    <property type="taxonomic scope" value="Bacteria"/>
</dbReference>
<dbReference type="Gene3D" id="1.10.260.40">
    <property type="entry name" value="lambda repressor-like DNA-binding domains"/>
    <property type="match status" value="1"/>
</dbReference>
<evidence type="ECO:0000256" key="2">
    <source>
        <dbReference type="SAM" id="Phobius"/>
    </source>
</evidence>
<feature type="transmembrane region" description="Helical" evidence="2">
    <location>
        <begin position="110"/>
        <end position="127"/>
    </location>
</feature>
<dbReference type="InterPro" id="IPR010982">
    <property type="entry name" value="Lambda_DNA-bd_dom_sf"/>
</dbReference>
<reference evidence="4 5" key="1">
    <citation type="journal article" date="2015" name="Genome Announc.">
        <title>Expanding the biotechnology potential of lactobacilli through comparative genomics of 213 strains and associated genera.</title>
        <authorList>
            <person name="Sun Z."/>
            <person name="Harris H.M."/>
            <person name="McCann A."/>
            <person name="Guo C."/>
            <person name="Argimon S."/>
            <person name="Zhang W."/>
            <person name="Yang X."/>
            <person name="Jeffery I.B."/>
            <person name="Cooney J.C."/>
            <person name="Kagawa T.F."/>
            <person name="Liu W."/>
            <person name="Song Y."/>
            <person name="Salvetti E."/>
            <person name="Wrobel A."/>
            <person name="Rasinkangas P."/>
            <person name="Parkhill J."/>
            <person name="Rea M.C."/>
            <person name="O'Sullivan O."/>
            <person name="Ritari J."/>
            <person name="Douillard F.P."/>
            <person name="Paul Ross R."/>
            <person name="Yang R."/>
            <person name="Briner A.E."/>
            <person name="Felis G.E."/>
            <person name="de Vos W.M."/>
            <person name="Barrangou R."/>
            <person name="Klaenhammer T.R."/>
            <person name="Caufield P.W."/>
            <person name="Cui Y."/>
            <person name="Zhang H."/>
            <person name="O'Toole P.W."/>
        </authorList>
    </citation>
    <scope>NUCLEOTIDE SEQUENCE [LARGE SCALE GENOMIC DNA]</scope>
    <source>
        <strain evidence="4 5">DSM 15354</strain>
    </source>
</reference>
<dbReference type="PROSITE" id="PS50943">
    <property type="entry name" value="HTH_CROC1"/>
    <property type="match status" value="1"/>
</dbReference>